<evidence type="ECO:0000256" key="1">
    <source>
        <dbReference type="SAM" id="MobiDB-lite"/>
    </source>
</evidence>
<organism evidence="4">
    <name type="scientific">Haemonchus placei</name>
    <name type="common">Barber's pole worm</name>
    <dbReference type="NCBI Taxonomy" id="6290"/>
    <lineage>
        <taxon>Eukaryota</taxon>
        <taxon>Metazoa</taxon>
        <taxon>Ecdysozoa</taxon>
        <taxon>Nematoda</taxon>
        <taxon>Chromadorea</taxon>
        <taxon>Rhabditida</taxon>
        <taxon>Rhabditina</taxon>
        <taxon>Rhabditomorpha</taxon>
        <taxon>Strongyloidea</taxon>
        <taxon>Trichostrongylidae</taxon>
        <taxon>Haemonchus</taxon>
    </lineage>
</organism>
<feature type="region of interest" description="Disordered" evidence="1">
    <location>
        <begin position="1"/>
        <end position="24"/>
    </location>
</feature>
<keyword evidence="3" id="KW-1185">Reference proteome</keyword>
<gene>
    <name evidence="2" type="ORF">HPLM_LOCUS14112</name>
</gene>
<feature type="compositionally biased region" description="Basic and acidic residues" evidence="1">
    <location>
        <begin position="14"/>
        <end position="24"/>
    </location>
</feature>
<evidence type="ECO:0000313" key="3">
    <source>
        <dbReference type="Proteomes" id="UP000268014"/>
    </source>
</evidence>
<proteinExistence type="predicted"/>
<name>A0A0N4WRK0_HAEPC</name>
<protein>
    <submittedName>
        <fullName evidence="4">Vesicle-fusing ATPase</fullName>
    </submittedName>
</protein>
<evidence type="ECO:0000313" key="2">
    <source>
        <dbReference type="EMBL" id="VDO51882.1"/>
    </source>
</evidence>
<reference evidence="4" key="1">
    <citation type="submission" date="2017-02" db="UniProtKB">
        <authorList>
            <consortium name="WormBaseParasite"/>
        </authorList>
    </citation>
    <scope>IDENTIFICATION</scope>
</reference>
<dbReference type="AlphaFoldDB" id="A0A0N4WRK0"/>
<dbReference type="WBParaSite" id="HPLM_0001412001-mRNA-1">
    <property type="protein sequence ID" value="HPLM_0001412001-mRNA-1"/>
    <property type="gene ID" value="HPLM_0001412001"/>
</dbReference>
<dbReference type="EMBL" id="UZAF01018453">
    <property type="protein sequence ID" value="VDO51882.1"/>
    <property type="molecule type" value="Genomic_DNA"/>
</dbReference>
<dbReference type="Proteomes" id="UP000268014">
    <property type="component" value="Unassembled WGS sequence"/>
</dbReference>
<reference evidence="2 3" key="2">
    <citation type="submission" date="2018-11" db="EMBL/GenBank/DDBJ databases">
        <authorList>
            <consortium name="Pathogen Informatics"/>
        </authorList>
    </citation>
    <scope>NUCLEOTIDE SEQUENCE [LARGE SCALE GENOMIC DNA]</scope>
    <source>
        <strain evidence="2 3">MHpl1</strain>
    </source>
</reference>
<evidence type="ECO:0000313" key="4">
    <source>
        <dbReference type="WBParaSite" id="HPLM_0001412001-mRNA-1"/>
    </source>
</evidence>
<dbReference type="OrthoDB" id="5876815at2759"/>
<dbReference type="PANTHER" id="PTHR45786:SF74">
    <property type="entry name" value="ATP-DEPENDENT DNA HELICASE"/>
    <property type="match status" value="1"/>
</dbReference>
<sequence>MLYVRAVGPVTSDPSRKGAGELSTHYREELRRSLTGQDAEAKEFCEHIRNYNSAFEFASTGAQLDIPGRGPYCLRIHSQLYHRIGPARPGEGEPPRYGQVYILDLSMRQMKEQGIQLT</sequence>
<dbReference type="STRING" id="6290.A0A0N4WRK0"/>
<dbReference type="PANTHER" id="PTHR45786">
    <property type="entry name" value="DNA BINDING PROTEIN-LIKE"/>
    <property type="match status" value="1"/>
</dbReference>
<accession>A0A0N4WRK0</accession>